<dbReference type="OrthoDB" id="514963at2759"/>
<dbReference type="EMBL" id="JXTC01000292">
    <property type="protein sequence ID" value="PON68835.1"/>
    <property type="molecule type" value="Genomic_DNA"/>
</dbReference>
<evidence type="ECO:0000313" key="4">
    <source>
        <dbReference type="EMBL" id="PON68835.1"/>
    </source>
</evidence>
<dbReference type="InterPro" id="IPR016040">
    <property type="entry name" value="NAD(P)-bd_dom"/>
</dbReference>
<accession>A0A2P5D6B7</accession>
<dbReference type="Pfam" id="PF13460">
    <property type="entry name" value="NAD_binding_10"/>
    <property type="match status" value="1"/>
</dbReference>
<dbReference type="PANTHER" id="PTHR47711">
    <property type="entry name" value="PROTEIN PLASTID TRANSCRIPTIONALLY ACTIVE 16, CHLOROPLASTIC"/>
    <property type="match status" value="1"/>
</dbReference>
<feature type="region of interest" description="Disordered" evidence="2">
    <location>
        <begin position="465"/>
        <end position="503"/>
    </location>
</feature>
<dbReference type="AlphaFoldDB" id="A0A2P5D6B7"/>
<dbReference type="Gene3D" id="3.40.50.720">
    <property type="entry name" value="NAD(P)-binding Rossmann-like Domain"/>
    <property type="match status" value="1"/>
</dbReference>
<keyword evidence="1" id="KW-0175">Coiled coil</keyword>
<dbReference type="InParanoid" id="A0A2P5D6B7"/>
<name>A0A2P5D6B7_TREOI</name>
<dbReference type="Proteomes" id="UP000237000">
    <property type="component" value="Unassembled WGS sequence"/>
</dbReference>
<feature type="domain" description="NAD(P)-binding" evidence="3">
    <location>
        <begin position="106"/>
        <end position="314"/>
    </location>
</feature>
<protein>
    <submittedName>
        <fullName evidence="4">Hopanoid-associated sugar epimerase</fullName>
    </submittedName>
</protein>
<evidence type="ECO:0000313" key="5">
    <source>
        <dbReference type="Proteomes" id="UP000237000"/>
    </source>
</evidence>
<proteinExistence type="predicted"/>
<evidence type="ECO:0000259" key="3">
    <source>
        <dbReference type="Pfam" id="PF13460"/>
    </source>
</evidence>
<dbReference type="FunCoup" id="A0A2P5D6B7">
    <property type="interactions" value="1399"/>
</dbReference>
<feature type="region of interest" description="Disordered" evidence="2">
    <location>
        <begin position="43"/>
        <end position="65"/>
    </location>
</feature>
<dbReference type="STRING" id="63057.A0A2P5D6B7"/>
<dbReference type="InterPro" id="IPR036291">
    <property type="entry name" value="NAD(P)-bd_dom_sf"/>
</dbReference>
<organism evidence="4 5">
    <name type="scientific">Trema orientale</name>
    <name type="common">Charcoal tree</name>
    <name type="synonym">Celtis orientalis</name>
    <dbReference type="NCBI Taxonomy" id="63057"/>
    <lineage>
        <taxon>Eukaryota</taxon>
        <taxon>Viridiplantae</taxon>
        <taxon>Streptophyta</taxon>
        <taxon>Embryophyta</taxon>
        <taxon>Tracheophyta</taxon>
        <taxon>Spermatophyta</taxon>
        <taxon>Magnoliopsida</taxon>
        <taxon>eudicotyledons</taxon>
        <taxon>Gunneridae</taxon>
        <taxon>Pentapetalae</taxon>
        <taxon>rosids</taxon>
        <taxon>fabids</taxon>
        <taxon>Rosales</taxon>
        <taxon>Cannabaceae</taxon>
        <taxon>Trema</taxon>
    </lineage>
</organism>
<gene>
    <name evidence="4" type="ORF">TorRG33x02_261170</name>
</gene>
<comment type="caution">
    <text evidence="4">The sequence shown here is derived from an EMBL/GenBank/DDBJ whole genome shotgun (WGS) entry which is preliminary data.</text>
</comment>
<feature type="coiled-coil region" evidence="1">
    <location>
        <begin position="358"/>
        <end position="420"/>
    </location>
</feature>
<feature type="compositionally biased region" description="Basic and acidic residues" evidence="2">
    <location>
        <begin position="481"/>
        <end position="503"/>
    </location>
</feature>
<reference evidence="5" key="1">
    <citation type="submission" date="2016-06" db="EMBL/GenBank/DDBJ databases">
        <title>Parallel loss of symbiosis genes in relatives of nitrogen-fixing non-legume Parasponia.</title>
        <authorList>
            <person name="Van Velzen R."/>
            <person name="Holmer R."/>
            <person name="Bu F."/>
            <person name="Rutten L."/>
            <person name="Van Zeijl A."/>
            <person name="Liu W."/>
            <person name="Santuari L."/>
            <person name="Cao Q."/>
            <person name="Sharma T."/>
            <person name="Shen D."/>
            <person name="Roswanjaya Y."/>
            <person name="Wardhani T."/>
            <person name="Kalhor M.S."/>
            <person name="Jansen J."/>
            <person name="Van den Hoogen J."/>
            <person name="Gungor B."/>
            <person name="Hartog M."/>
            <person name="Hontelez J."/>
            <person name="Verver J."/>
            <person name="Yang W.-C."/>
            <person name="Schijlen E."/>
            <person name="Repin R."/>
            <person name="Schilthuizen M."/>
            <person name="Schranz E."/>
            <person name="Heidstra R."/>
            <person name="Miyata K."/>
            <person name="Fedorova E."/>
            <person name="Kohlen W."/>
            <person name="Bisseling T."/>
            <person name="Smit S."/>
            <person name="Geurts R."/>
        </authorList>
    </citation>
    <scope>NUCLEOTIDE SEQUENCE [LARGE SCALE GENOMIC DNA]</scope>
    <source>
        <strain evidence="5">cv. RG33-2</strain>
    </source>
</reference>
<sequence length="519" mass="55072">MASSLTSNSFLLSSAPNSRGLTLKTRQRLRIFAKGSGPFSSFRLGKSAGEASSSEEEGEPTSSPFRLNFGKVPDVKSLIPVVSSPASGLSFGSPRRKDAGTVFVAGATGQAGIRIAQTLLREGFTVRAGVTELGAAQELARLAAKYKIISNEESKRLNAVESTFQDAESIAKAIGNASKVVVTIGPTEDGPSQEVSTLDALRVVQAAELAGVGHVAIVYDGNTASASTYNVLDGISSFFNNLFSRSQQLSIPEFLQKVIETDVSYTFIKTSLTADYSPESTYNVVVSAEGSIGANDYKVATSQIASLVANVFSNTAVAENKVVDVFTDPSAPSRPIADLFSSIPEDGRRKAYAETLAKAKAEEEARTAAEKAREAAEAAKKLEEEVKKLSEKEAQAASLAEEAQEKAEAAGASFENLFNKAKDIGSGISWEKLSTQLAATTVQKPQETPKVQIATVRGQAKARTLPSLKAIVKQNRPASKPKVEPKSSPKGKQTEAKSPEVRKVFGGLFKQETIYVDDD</sequence>
<evidence type="ECO:0000256" key="2">
    <source>
        <dbReference type="SAM" id="MobiDB-lite"/>
    </source>
</evidence>
<dbReference type="SUPFAM" id="SSF51735">
    <property type="entry name" value="NAD(P)-binding Rossmann-fold domains"/>
    <property type="match status" value="1"/>
</dbReference>
<dbReference type="PANTHER" id="PTHR47711:SF2">
    <property type="entry name" value="PROTEIN PLASTID TRANSCRIPTIONALLY ACTIVE 16, CHLOROPLASTIC"/>
    <property type="match status" value="1"/>
</dbReference>
<keyword evidence="5" id="KW-1185">Reference proteome</keyword>
<evidence type="ECO:0000256" key="1">
    <source>
        <dbReference type="SAM" id="Coils"/>
    </source>
</evidence>